<dbReference type="Proteomes" id="UP000053447">
    <property type="component" value="Unassembled WGS sequence"/>
</dbReference>
<keyword evidence="4 5" id="KW-0472">Membrane</keyword>
<reference evidence="8" key="1">
    <citation type="journal article" date="2016" name="Nat. Commun.">
        <title>Genome analysis of three Pneumocystis species reveals adaptation mechanisms to life exclusively in mammalian hosts.</title>
        <authorList>
            <person name="Ma L."/>
            <person name="Chen Z."/>
            <person name="Huang D.W."/>
            <person name="Kutty G."/>
            <person name="Ishihara M."/>
            <person name="Wang H."/>
            <person name="Abouelleil A."/>
            <person name="Bishop L."/>
            <person name="Davey E."/>
            <person name="Deng R."/>
            <person name="Deng X."/>
            <person name="Fan L."/>
            <person name="Fantoni G."/>
            <person name="Fitzgerald M."/>
            <person name="Gogineni E."/>
            <person name="Goldberg J.M."/>
            <person name="Handley G."/>
            <person name="Hu X."/>
            <person name="Huber C."/>
            <person name="Jiao X."/>
            <person name="Jones K."/>
            <person name="Levin J.Z."/>
            <person name="Liu Y."/>
            <person name="Macdonald P."/>
            <person name="Melnikov A."/>
            <person name="Raley C."/>
            <person name="Sassi M."/>
            <person name="Sherman B.T."/>
            <person name="Song X."/>
            <person name="Sykes S."/>
            <person name="Tran B."/>
            <person name="Walsh L."/>
            <person name="Xia Y."/>
            <person name="Yang J."/>
            <person name="Young S."/>
            <person name="Zeng Q."/>
            <person name="Zheng X."/>
            <person name="Stephens R."/>
            <person name="Nusbaum C."/>
            <person name="Birren B.W."/>
            <person name="Azadi P."/>
            <person name="Lempicki R.A."/>
            <person name="Cuomo C.A."/>
            <person name="Kovacs J.A."/>
        </authorList>
    </citation>
    <scope>NUCLEOTIDE SEQUENCE [LARGE SCALE GENOMIC DNA]</scope>
    <source>
        <strain evidence="8">RU7</strain>
    </source>
</reference>
<dbReference type="AlphaFoldDB" id="A0A0W4ZKX9"/>
<dbReference type="PANTHER" id="PTHR13315:SF1">
    <property type="entry name" value="PROTEIN TED1"/>
    <property type="match status" value="1"/>
</dbReference>
<sequence>MKIKILRYFKFFFIFCSALSTIYIYTYPLILGCFPFKRLFSVAPFRLLTFADPQIEGDAKILNKGLRGYIDLWGNDIYLSHIQWAMSTLLFPRPTHLVILGDLMSSQWISDEEHRKRVYRLNKIFMRRQPYLGVFNVSGNHDIGYSGEMTRKRVNRWERAFGRVNDAYYFETMIRGKPRRLRIVILNTLSIDEPVYDKSIRQETLVFLDKMGKEQIPTILLTHLPLYKHKGLCKDPPYVKYYEKDKTIKEQNHLSENSSNLVLTRLFNHIYNGAIITGHDHEGCDCIHMLDDQGMWIVKRFNNEKEGIREITVRSMMGQYGGYSGVFSAKINEASDKWEFSYCLYPFVINQIWWSIYICDFIVILSFLFSLLKYRGIKSFVRRLFRNNSFWD</sequence>
<keyword evidence="8" id="KW-1185">Reference proteome</keyword>
<feature type="transmembrane region" description="Helical" evidence="5">
    <location>
        <begin position="352"/>
        <end position="372"/>
    </location>
</feature>
<dbReference type="RefSeq" id="XP_018229137.1">
    <property type="nucleotide sequence ID" value="XM_018374565.1"/>
</dbReference>
<dbReference type="Gene3D" id="3.60.21.10">
    <property type="match status" value="1"/>
</dbReference>
<dbReference type="PROSITE" id="PS51257">
    <property type="entry name" value="PROKAR_LIPOPROTEIN"/>
    <property type="match status" value="1"/>
</dbReference>
<proteinExistence type="predicted"/>
<evidence type="ECO:0000259" key="6">
    <source>
        <dbReference type="Pfam" id="PF00149"/>
    </source>
</evidence>
<dbReference type="InterPro" id="IPR029052">
    <property type="entry name" value="Metallo-depent_PP-like"/>
</dbReference>
<dbReference type="GO" id="GO:0016020">
    <property type="term" value="C:membrane"/>
    <property type="evidence" value="ECO:0007669"/>
    <property type="project" value="UniProtKB-SubCell"/>
</dbReference>
<protein>
    <recommendedName>
        <fullName evidence="6">Calcineurin-like phosphoesterase domain-containing protein</fullName>
    </recommendedName>
</protein>
<comment type="caution">
    <text evidence="7">The sequence shown here is derived from an EMBL/GenBank/DDBJ whole genome shotgun (WGS) entry which is preliminary data.</text>
</comment>
<keyword evidence="2 5" id="KW-0812">Transmembrane</keyword>
<gene>
    <name evidence="7" type="ORF">T551_02302</name>
</gene>
<dbReference type="InterPro" id="IPR004843">
    <property type="entry name" value="Calcineurin-like_PHP"/>
</dbReference>
<dbReference type="InterPro" id="IPR033308">
    <property type="entry name" value="PGAP5/Cdc1/Ted1"/>
</dbReference>
<dbReference type="EMBL" id="LFWA01000010">
    <property type="protein sequence ID" value="KTW29028.1"/>
    <property type="molecule type" value="Genomic_DNA"/>
</dbReference>
<organism evidence="7 8">
    <name type="scientific">Pneumocystis jirovecii (strain RU7)</name>
    <name type="common">Human pneumocystis pneumonia agent</name>
    <dbReference type="NCBI Taxonomy" id="1408657"/>
    <lineage>
        <taxon>Eukaryota</taxon>
        <taxon>Fungi</taxon>
        <taxon>Dikarya</taxon>
        <taxon>Ascomycota</taxon>
        <taxon>Taphrinomycotina</taxon>
        <taxon>Pneumocystomycetes</taxon>
        <taxon>Pneumocystaceae</taxon>
        <taxon>Pneumocystis</taxon>
    </lineage>
</organism>
<evidence type="ECO:0000256" key="3">
    <source>
        <dbReference type="ARBA" id="ARBA00022989"/>
    </source>
</evidence>
<accession>A0A0W4ZKX9</accession>
<evidence type="ECO:0000256" key="1">
    <source>
        <dbReference type="ARBA" id="ARBA00004141"/>
    </source>
</evidence>
<keyword evidence="3 5" id="KW-1133">Transmembrane helix</keyword>
<name>A0A0W4ZKX9_PNEJ7</name>
<evidence type="ECO:0000313" key="7">
    <source>
        <dbReference type="EMBL" id="KTW29028.1"/>
    </source>
</evidence>
<evidence type="ECO:0000256" key="2">
    <source>
        <dbReference type="ARBA" id="ARBA00022692"/>
    </source>
</evidence>
<feature type="domain" description="Calcineurin-like phosphoesterase" evidence="6">
    <location>
        <begin position="86"/>
        <end position="282"/>
    </location>
</feature>
<evidence type="ECO:0000256" key="4">
    <source>
        <dbReference type="ARBA" id="ARBA00023136"/>
    </source>
</evidence>
<feature type="transmembrane region" description="Helical" evidence="5">
    <location>
        <begin position="12"/>
        <end position="31"/>
    </location>
</feature>
<comment type="subcellular location">
    <subcellularLocation>
        <location evidence="1">Membrane</location>
        <topology evidence="1">Multi-pass membrane protein</topology>
    </subcellularLocation>
</comment>
<dbReference type="PANTHER" id="PTHR13315">
    <property type="entry name" value="METALLO PHOSPHOESTERASE RELATED"/>
    <property type="match status" value="1"/>
</dbReference>
<dbReference type="STRING" id="1408657.A0A0W4ZKX9"/>
<evidence type="ECO:0000256" key="5">
    <source>
        <dbReference type="SAM" id="Phobius"/>
    </source>
</evidence>
<evidence type="ECO:0000313" key="8">
    <source>
        <dbReference type="Proteomes" id="UP000053447"/>
    </source>
</evidence>
<dbReference type="GO" id="GO:0005783">
    <property type="term" value="C:endoplasmic reticulum"/>
    <property type="evidence" value="ECO:0007669"/>
    <property type="project" value="TreeGrafter"/>
</dbReference>
<dbReference type="SUPFAM" id="SSF56300">
    <property type="entry name" value="Metallo-dependent phosphatases"/>
    <property type="match status" value="1"/>
</dbReference>
<dbReference type="GeneID" id="28940820"/>
<dbReference type="OrthoDB" id="9984693at2759"/>
<dbReference type="Pfam" id="PF00149">
    <property type="entry name" value="Metallophos"/>
    <property type="match status" value="1"/>
</dbReference>
<dbReference type="GO" id="GO:0006888">
    <property type="term" value="P:endoplasmic reticulum to Golgi vesicle-mediated transport"/>
    <property type="evidence" value="ECO:0007669"/>
    <property type="project" value="EnsemblFungi"/>
</dbReference>
<dbReference type="GO" id="GO:0016787">
    <property type="term" value="F:hydrolase activity"/>
    <property type="evidence" value="ECO:0007669"/>
    <property type="project" value="InterPro"/>
</dbReference>
<dbReference type="GO" id="GO:0006506">
    <property type="term" value="P:GPI anchor biosynthetic process"/>
    <property type="evidence" value="ECO:0007669"/>
    <property type="project" value="InterPro"/>
</dbReference>
<dbReference type="eggNOG" id="KOG3662">
    <property type="taxonomic scope" value="Eukaryota"/>
</dbReference>
<dbReference type="VEuPathDB" id="FungiDB:T551_02302"/>